<accession>A0A6M4ITN9</accession>
<dbReference type="KEGG" id="ggr:HKW67_12080"/>
<proteinExistence type="predicted"/>
<feature type="signal peptide" evidence="1">
    <location>
        <begin position="1"/>
        <end position="20"/>
    </location>
</feature>
<keyword evidence="3" id="KW-1185">Reference proteome</keyword>
<dbReference type="RefSeq" id="WP_171225627.1">
    <property type="nucleotide sequence ID" value="NZ_CP053085.1"/>
</dbReference>
<name>A0A6M4ITN9_9BACT</name>
<dbReference type="AlphaFoldDB" id="A0A6M4ITN9"/>
<sequence length="398" mass="41872">MTSRSFVVRCASVASVLAAAACADSPTAIQEPSSTIRGTPSYNISPTSTGAFFSFTQDNVGPEFWDLQPSIDGEKCNIGFFAIGDFGPNCAYERPGTSLYSGGFSGGTFLGTNLGAQSANFTLPAGTYKVSFQGGLRGAGTGGAPENTIGYYTGAGAGKVFTPFADVNAGTVANITVASEWGLYISPGAAISDPSSSGACATTGTGQWCSGEGKNMWAMFKSANGLKYLFGVEDSPDATVDSDFNDHFIAFEQILITSVGTGRMTGGVTIPSDLYRNLKVSLTIHCDNKLSNNIQINWNNGENWHLDKNSLSDIVCQKVADPRPPVADIDVFTGNATGTLNNQPGSKLRFTFFDRGEPGREDRVSLKITDPSGNVVLDVVNAQVKTGNLQAHIDQPHK</sequence>
<gene>
    <name evidence="2" type="ORF">HKW67_12080</name>
</gene>
<keyword evidence="1" id="KW-0732">Signal</keyword>
<organism evidence="2 3">
    <name type="scientific">Gemmatimonas groenlandica</name>
    <dbReference type="NCBI Taxonomy" id="2732249"/>
    <lineage>
        <taxon>Bacteria</taxon>
        <taxon>Pseudomonadati</taxon>
        <taxon>Gemmatimonadota</taxon>
        <taxon>Gemmatimonadia</taxon>
        <taxon>Gemmatimonadales</taxon>
        <taxon>Gemmatimonadaceae</taxon>
        <taxon>Gemmatimonas</taxon>
    </lineage>
</organism>
<reference evidence="2 3" key="1">
    <citation type="submission" date="2020-05" db="EMBL/GenBank/DDBJ databases">
        <title>Complete genome sequence of Gemmatimonas greenlandica TET16.</title>
        <authorList>
            <person name="Zeng Y."/>
        </authorList>
    </citation>
    <scope>NUCLEOTIDE SEQUENCE [LARGE SCALE GENOMIC DNA]</scope>
    <source>
        <strain evidence="2 3">TET16</strain>
    </source>
</reference>
<feature type="chain" id="PRO_5026972498" evidence="1">
    <location>
        <begin position="21"/>
        <end position="398"/>
    </location>
</feature>
<protein>
    <submittedName>
        <fullName evidence="2">Uncharacterized protein</fullName>
    </submittedName>
</protein>
<dbReference type="EMBL" id="CP053085">
    <property type="protein sequence ID" value="QJR36192.1"/>
    <property type="molecule type" value="Genomic_DNA"/>
</dbReference>
<evidence type="ECO:0000313" key="3">
    <source>
        <dbReference type="Proteomes" id="UP000500938"/>
    </source>
</evidence>
<evidence type="ECO:0000256" key="1">
    <source>
        <dbReference type="SAM" id="SignalP"/>
    </source>
</evidence>
<dbReference type="Proteomes" id="UP000500938">
    <property type="component" value="Chromosome"/>
</dbReference>
<dbReference type="PROSITE" id="PS51257">
    <property type="entry name" value="PROKAR_LIPOPROTEIN"/>
    <property type="match status" value="1"/>
</dbReference>
<evidence type="ECO:0000313" key="2">
    <source>
        <dbReference type="EMBL" id="QJR36192.1"/>
    </source>
</evidence>